<dbReference type="GO" id="GO:0042910">
    <property type="term" value="F:xenobiotic transmembrane transporter activity"/>
    <property type="evidence" value="ECO:0007669"/>
    <property type="project" value="InterPro"/>
</dbReference>
<evidence type="ECO:0000256" key="4">
    <source>
        <dbReference type="ARBA" id="ARBA00022475"/>
    </source>
</evidence>
<keyword evidence="11" id="KW-1185">Reference proteome</keyword>
<evidence type="ECO:0000256" key="3">
    <source>
        <dbReference type="ARBA" id="ARBA00022448"/>
    </source>
</evidence>
<dbReference type="RefSeq" id="WP_216178454.1">
    <property type="nucleotide sequence ID" value="NZ_CP064782.1"/>
</dbReference>
<dbReference type="AlphaFoldDB" id="A0A975SPP8"/>
<dbReference type="KEGG" id="aiq:Azoinq_06720"/>
<dbReference type="InterPro" id="IPR020846">
    <property type="entry name" value="MFS_dom"/>
</dbReference>
<evidence type="ECO:0000256" key="1">
    <source>
        <dbReference type="ARBA" id="ARBA00004651"/>
    </source>
</evidence>
<feature type="transmembrane region" description="Helical" evidence="8">
    <location>
        <begin position="280"/>
        <end position="301"/>
    </location>
</feature>
<dbReference type="Proteomes" id="UP000683428">
    <property type="component" value="Chromosome"/>
</dbReference>
<feature type="transmembrane region" description="Helical" evidence="8">
    <location>
        <begin position="250"/>
        <end position="268"/>
    </location>
</feature>
<feature type="transmembrane region" description="Helical" evidence="8">
    <location>
        <begin position="162"/>
        <end position="184"/>
    </location>
</feature>
<comment type="similarity">
    <text evidence="2 8">Belongs to the major facilitator superfamily. Bcr/CmlA family.</text>
</comment>
<feature type="transmembrane region" description="Helical" evidence="8">
    <location>
        <begin position="48"/>
        <end position="65"/>
    </location>
</feature>
<proteinExistence type="inferred from homology"/>
<dbReference type="PANTHER" id="PTHR42718:SF46">
    <property type="entry name" value="BLR6921 PROTEIN"/>
    <property type="match status" value="1"/>
</dbReference>
<dbReference type="InterPro" id="IPR011701">
    <property type="entry name" value="MFS"/>
</dbReference>
<evidence type="ECO:0000256" key="8">
    <source>
        <dbReference type="RuleBase" id="RU365088"/>
    </source>
</evidence>
<gene>
    <name evidence="10" type="ORF">Azoinq_06720</name>
</gene>
<evidence type="ECO:0000256" key="2">
    <source>
        <dbReference type="ARBA" id="ARBA00006236"/>
    </source>
</evidence>
<feature type="transmembrane region" description="Helical" evidence="8">
    <location>
        <begin position="313"/>
        <end position="335"/>
    </location>
</feature>
<keyword evidence="4" id="KW-1003">Cell membrane</keyword>
<sequence length="402" mass="43285">MNSEISYRLLAVLLAALSALGPFSIDTYLPSFLEIGAKLQASPWEVQQTLTAYMLPFTVMTLWHGAISDAYGRRRMILGAMVLFALASLGCALANSIQMLWLMRALQGVTAGAGLVVGRAVVRDVYQGPEAQRLMAHVAIMFALAPAVAPILGGWLHTWFGWRSVFLFMAFSALSLFVACRALLPETLPPAARQPLNAPYLLGAYKGVMSSLPFQAACLAVSCNFLGFFIYVTSAPVFLIRHLGVSETGFFWLFGPAMAGMMCGAWLSGRLAGRCSAPRLLLLAYALMGLGVAVDLGVSFLRPPGLPWSVIHLFIYNLGMALSMPTLTLLALDRFPLQRGLAASCQAFLQSGVNTLAAAALVPLLWGSVGHLALGTLAMWSLGGLFSYGFFRLSLPRLPQRE</sequence>
<feature type="transmembrane region" description="Helical" evidence="8">
    <location>
        <begin position="372"/>
        <end position="391"/>
    </location>
</feature>
<keyword evidence="3 8" id="KW-0813">Transport</keyword>
<feature type="transmembrane region" description="Helical" evidence="8">
    <location>
        <begin position="101"/>
        <end position="122"/>
    </location>
</feature>
<protein>
    <recommendedName>
        <fullName evidence="8">Bcr/CflA family efflux transporter</fullName>
    </recommendedName>
</protein>
<dbReference type="EMBL" id="CP064782">
    <property type="protein sequence ID" value="QWT50274.1"/>
    <property type="molecule type" value="Genomic_DNA"/>
</dbReference>
<evidence type="ECO:0000259" key="9">
    <source>
        <dbReference type="PROSITE" id="PS50850"/>
    </source>
</evidence>
<comment type="subcellular location">
    <subcellularLocation>
        <location evidence="8">Cell inner membrane</location>
        <topology evidence="8">Multi-pass membrane protein</topology>
    </subcellularLocation>
    <subcellularLocation>
        <location evidence="1">Cell membrane</location>
        <topology evidence="1">Multi-pass membrane protein</topology>
    </subcellularLocation>
</comment>
<feature type="transmembrane region" description="Helical" evidence="8">
    <location>
        <begin position="77"/>
        <end position="95"/>
    </location>
</feature>
<feature type="transmembrane region" description="Helical" evidence="8">
    <location>
        <begin position="134"/>
        <end position="156"/>
    </location>
</feature>
<evidence type="ECO:0000256" key="6">
    <source>
        <dbReference type="ARBA" id="ARBA00022989"/>
    </source>
</evidence>
<keyword evidence="8" id="KW-0997">Cell inner membrane</keyword>
<evidence type="ECO:0000313" key="10">
    <source>
        <dbReference type="EMBL" id="QWT50274.1"/>
    </source>
</evidence>
<dbReference type="PROSITE" id="PS50850">
    <property type="entry name" value="MFS"/>
    <property type="match status" value="1"/>
</dbReference>
<feature type="transmembrane region" description="Helical" evidence="8">
    <location>
        <begin position="347"/>
        <end position="366"/>
    </location>
</feature>
<dbReference type="CDD" id="cd17320">
    <property type="entry name" value="MFS_MdfA_MDR_like"/>
    <property type="match status" value="1"/>
</dbReference>
<evidence type="ECO:0000256" key="7">
    <source>
        <dbReference type="ARBA" id="ARBA00023136"/>
    </source>
</evidence>
<dbReference type="InterPro" id="IPR004812">
    <property type="entry name" value="Efflux_drug-R_Bcr/CmlA"/>
</dbReference>
<feature type="transmembrane region" description="Helical" evidence="8">
    <location>
        <begin position="216"/>
        <end position="238"/>
    </location>
</feature>
<dbReference type="NCBIfam" id="TIGR00710">
    <property type="entry name" value="efflux_Bcr_CflA"/>
    <property type="match status" value="1"/>
</dbReference>
<comment type="caution">
    <text evidence="8">Lacks conserved residue(s) required for the propagation of feature annotation.</text>
</comment>
<dbReference type="GO" id="GO:0005886">
    <property type="term" value="C:plasma membrane"/>
    <property type="evidence" value="ECO:0007669"/>
    <property type="project" value="UniProtKB-SubCell"/>
</dbReference>
<dbReference type="GO" id="GO:1990961">
    <property type="term" value="P:xenobiotic detoxification by transmembrane export across the plasma membrane"/>
    <property type="evidence" value="ECO:0007669"/>
    <property type="project" value="InterPro"/>
</dbReference>
<dbReference type="Pfam" id="PF07690">
    <property type="entry name" value="MFS_1"/>
    <property type="match status" value="1"/>
</dbReference>
<reference evidence="10" key="1">
    <citation type="submission" date="2020-11" db="EMBL/GenBank/DDBJ databases">
        <title>Azospira inquinata sp. nov.</title>
        <authorList>
            <person name="Moe W.M."/>
            <person name="Mikes M.C."/>
        </authorList>
    </citation>
    <scope>NUCLEOTIDE SEQUENCE</scope>
    <source>
        <strain evidence="10">Azo-3</strain>
    </source>
</reference>
<evidence type="ECO:0000256" key="5">
    <source>
        <dbReference type="ARBA" id="ARBA00022692"/>
    </source>
</evidence>
<feature type="domain" description="Major facilitator superfamily (MFS) profile" evidence="9">
    <location>
        <begin position="10"/>
        <end position="395"/>
    </location>
</feature>
<accession>A0A975SPP8</accession>
<keyword evidence="6 8" id="KW-1133">Transmembrane helix</keyword>
<keyword evidence="7 8" id="KW-0472">Membrane</keyword>
<evidence type="ECO:0000313" key="11">
    <source>
        <dbReference type="Proteomes" id="UP000683428"/>
    </source>
</evidence>
<organism evidence="10 11">
    <name type="scientific">Azospira inquinata</name>
    <dbReference type="NCBI Taxonomy" id="2785627"/>
    <lineage>
        <taxon>Bacteria</taxon>
        <taxon>Pseudomonadati</taxon>
        <taxon>Pseudomonadota</taxon>
        <taxon>Betaproteobacteria</taxon>
        <taxon>Rhodocyclales</taxon>
        <taxon>Rhodocyclaceae</taxon>
        <taxon>Azospira</taxon>
    </lineage>
</organism>
<keyword evidence="5 8" id="KW-0812">Transmembrane</keyword>
<name>A0A975SPP8_9RHOO</name>
<dbReference type="PANTHER" id="PTHR42718">
    <property type="entry name" value="MAJOR FACILITATOR SUPERFAMILY MULTIDRUG TRANSPORTER MFSC"/>
    <property type="match status" value="1"/>
</dbReference>